<dbReference type="NCBIfam" id="TIGR00229">
    <property type="entry name" value="sensory_box"/>
    <property type="match status" value="1"/>
</dbReference>
<feature type="domain" description="PAS" evidence="1">
    <location>
        <begin position="3"/>
        <end position="100"/>
    </location>
</feature>
<accession>T1CEY5</accession>
<dbReference type="EMBL" id="AUZX01000121">
    <property type="protein sequence ID" value="EQD81127.1"/>
    <property type="molecule type" value="Genomic_DNA"/>
</dbReference>
<comment type="caution">
    <text evidence="2">The sequence shown here is derived from an EMBL/GenBank/DDBJ whole genome shotgun (WGS) entry which is preliminary data.</text>
</comment>
<feature type="non-terminal residue" evidence="2">
    <location>
        <position position="158"/>
    </location>
</feature>
<dbReference type="SUPFAM" id="SSF55785">
    <property type="entry name" value="PYP-like sensor domain (PAS domain)"/>
    <property type="match status" value="1"/>
</dbReference>
<reference evidence="2" key="2">
    <citation type="journal article" date="2014" name="ISME J.">
        <title>Microbial stratification in low pH oxic and suboxic macroscopic growths along an acid mine drainage.</title>
        <authorList>
            <person name="Mendez-Garcia C."/>
            <person name="Mesa V."/>
            <person name="Sprenger R.R."/>
            <person name="Richter M."/>
            <person name="Diez M.S."/>
            <person name="Solano J."/>
            <person name="Bargiela R."/>
            <person name="Golyshina O.V."/>
            <person name="Manteca A."/>
            <person name="Ramos J.L."/>
            <person name="Gallego J.R."/>
            <person name="Llorente I."/>
            <person name="Martins Dos Santos V.A."/>
            <person name="Jensen O.N."/>
            <person name="Pelaez A.I."/>
            <person name="Sanchez J."/>
            <person name="Ferrer M."/>
        </authorList>
    </citation>
    <scope>NUCLEOTIDE SEQUENCE</scope>
</reference>
<dbReference type="Pfam" id="PF13426">
    <property type="entry name" value="PAS_9"/>
    <property type="match status" value="1"/>
</dbReference>
<dbReference type="AlphaFoldDB" id="T1CEY5"/>
<sequence length="158" mass="17700">MAPDGIFLLDPKTGKVIEANETFRKIAAVGTDDIPEFPRFLQQSKETAKEILETLKKPDSTSIITPFFRTDGTRFFAELKSAMIPSQGEPAILVHLRDITTDYETRGINGILMDLDRMILNGDPFEKLVSTVVERISSLFGLTCTFFMLPVETGELRI</sequence>
<evidence type="ECO:0000259" key="1">
    <source>
        <dbReference type="Pfam" id="PF13426"/>
    </source>
</evidence>
<dbReference type="InterPro" id="IPR000014">
    <property type="entry name" value="PAS"/>
</dbReference>
<proteinExistence type="predicted"/>
<evidence type="ECO:0000313" key="2">
    <source>
        <dbReference type="EMBL" id="EQD81127.1"/>
    </source>
</evidence>
<protein>
    <submittedName>
        <fullName evidence="2">Diguanylate cyclase/phosphodiesterase with PAS/PAC and GAF sensor(S)</fullName>
    </submittedName>
</protein>
<organism evidence="2">
    <name type="scientific">mine drainage metagenome</name>
    <dbReference type="NCBI Taxonomy" id="410659"/>
    <lineage>
        <taxon>unclassified sequences</taxon>
        <taxon>metagenomes</taxon>
        <taxon>ecological metagenomes</taxon>
    </lineage>
</organism>
<reference evidence="2" key="1">
    <citation type="submission" date="2013-08" db="EMBL/GenBank/DDBJ databases">
        <authorList>
            <person name="Mendez C."/>
            <person name="Richter M."/>
            <person name="Ferrer M."/>
            <person name="Sanchez J."/>
        </authorList>
    </citation>
    <scope>NUCLEOTIDE SEQUENCE</scope>
</reference>
<gene>
    <name evidence="2" type="ORF">B1A_00155</name>
</gene>
<name>T1CEY5_9ZZZZ</name>
<dbReference type="Gene3D" id="3.30.450.20">
    <property type="entry name" value="PAS domain"/>
    <property type="match status" value="1"/>
</dbReference>
<dbReference type="InterPro" id="IPR035965">
    <property type="entry name" value="PAS-like_dom_sf"/>
</dbReference>